<evidence type="ECO:0000256" key="2">
    <source>
        <dbReference type="SAM" id="MobiDB-lite"/>
    </source>
</evidence>
<gene>
    <name evidence="4" type="ORF">ACFL27_17220</name>
</gene>
<dbReference type="PROSITE" id="PS50011">
    <property type="entry name" value="PROTEIN_KINASE_DOM"/>
    <property type="match status" value="1"/>
</dbReference>
<dbReference type="SUPFAM" id="SSF56112">
    <property type="entry name" value="Protein kinase-like (PK-like)"/>
    <property type="match status" value="1"/>
</dbReference>
<reference evidence="4 5" key="1">
    <citation type="submission" date="2024-09" db="EMBL/GenBank/DDBJ databases">
        <title>Laminarin stimulates single cell rates of sulfate reduction while oxygen inhibits transcriptomic activity in coastal marine sediment.</title>
        <authorList>
            <person name="Lindsay M."/>
            <person name="Orcutt B."/>
            <person name="Emerson D."/>
            <person name="Stepanauskas R."/>
            <person name="D'Angelo T."/>
        </authorList>
    </citation>
    <scope>NUCLEOTIDE SEQUENCE [LARGE SCALE GENOMIC DNA]</scope>
    <source>
        <strain evidence="4">SAG AM-311-K15</strain>
    </source>
</reference>
<sequence length="97" mass="11249">MLNKPSTIDQYQIEERLGQGGMGVVYRARHKQSRERVALKTVRVPHPGLIQGIRREIYTLLRIRHRGIIKILYSGNSKENSRSKELPSQSKHTRSLM</sequence>
<keyword evidence="1" id="KW-0067">ATP-binding</keyword>
<dbReference type="Gene3D" id="3.30.200.20">
    <property type="entry name" value="Phosphorylase Kinase, domain 1"/>
    <property type="match status" value="1"/>
</dbReference>
<dbReference type="PROSITE" id="PS00107">
    <property type="entry name" value="PROTEIN_KINASE_ATP"/>
    <property type="match status" value="1"/>
</dbReference>
<evidence type="ECO:0000313" key="5">
    <source>
        <dbReference type="Proteomes" id="UP001594351"/>
    </source>
</evidence>
<evidence type="ECO:0000259" key="3">
    <source>
        <dbReference type="PROSITE" id="PS50011"/>
    </source>
</evidence>
<protein>
    <recommendedName>
        <fullName evidence="3">Protein kinase domain-containing protein</fullName>
    </recommendedName>
</protein>
<dbReference type="Pfam" id="PF00069">
    <property type="entry name" value="Pkinase"/>
    <property type="match status" value="1"/>
</dbReference>
<name>A0ABV6Z0G7_UNCC1</name>
<feature type="domain" description="Protein kinase" evidence="3">
    <location>
        <begin position="11"/>
        <end position="97"/>
    </location>
</feature>
<dbReference type="InterPro" id="IPR017441">
    <property type="entry name" value="Protein_kinase_ATP_BS"/>
</dbReference>
<proteinExistence type="predicted"/>
<dbReference type="Proteomes" id="UP001594351">
    <property type="component" value="Unassembled WGS sequence"/>
</dbReference>
<accession>A0ABV6Z0G7</accession>
<feature type="region of interest" description="Disordered" evidence="2">
    <location>
        <begin position="77"/>
        <end position="97"/>
    </location>
</feature>
<keyword evidence="1" id="KW-0547">Nucleotide-binding</keyword>
<dbReference type="InterPro" id="IPR011009">
    <property type="entry name" value="Kinase-like_dom_sf"/>
</dbReference>
<evidence type="ECO:0000256" key="1">
    <source>
        <dbReference type="PROSITE-ProRule" id="PRU10141"/>
    </source>
</evidence>
<comment type="caution">
    <text evidence="4">The sequence shown here is derived from an EMBL/GenBank/DDBJ whole genome shotgun (WGS) entry which is preliminary data.</text>
</comment>
<organism evidence="4 5">
    <name type="scientific">candidate division CSSED10-310 bacterium</name>
    <dbReference type="NCBI Taxonomy" id="2855610"/>
    <lineage>
        <taxon>Bacteria</taxon>
        <taxon>Bacteria division CSSED10-310</taxon>
    </lineage>
</organism>
<dbReference type="EMBL" id="JBHPBY010000244">
    <property type="protein sequence ID" value="MFC1851936.1"/>
    <property type="molecule type" value="Genomic_DNA"/>
</dbReference>
<evidence type="ECO:0000313" key="4">
    <source>
        <dbReference type="EMBL" id="MFC1851936.1"/>
    </source>
</evidence>
<dbReference type="InterPro" id="IPR000719">
    <property type="entry name" value="Prot_kinase_dom"/>
</dbReference>
<feature type="binding site" evidence="1">
    <location>
        <position position="40"/>
    </location>
    <ligand>
        <name>ATP</name>
        <dbReference type="ChEBI" id="CHEBI:30616"/>
    </ligand>
</feature>
<keyword evidence="5" id="KW-1185">Reference proteome</keyword>